<protein>
    <recommendedName>
        <fullName evidence="5">Zinc finger ZPR1-type domain-containing protein</fullName>
    </recommendedName>
</protein>
<dbReference type="Pfam" id="PF22794">
    <property type="entry name" value="jr-ZPR1"/>
    <property type="match status" value="2"/>
</dbReference>
<dbReference type="FunFam" id="2.20.25.420:FF:000002">
    <property type="entry name" value="Zinc finger protein ZPR1"/>
    <property type="match status" value="1"/>
</dbReference>
<dbReference type="InterPro" id="IPR004457">
    <property type="entry name" value="Znf_ZPR1"/>
</dbReference>
<evidence type="ECO:0000259" key="5">
    <source>
        <dbReference type="SMART" id="SM00709"/>
    </source>
</evidence>
<dbReference type="NCBIfam" id="TIGR00310">
    <property type="entry name" value="ZPR1_znf"/>
    <property type="match status" value="2"/>
</dbReference>
<comment type="similarity">
    <text evidence="1">Belongs to the ZPR1 family.</text>
</comment>
<dbReference type="Gene3D" id="2.20.25.420">
    <property type="entry name" value="ZPR1, zinc finger domain"/>
    <property type="match status" value="2"/>
</dbReference>
<evidence type="ECO:0000256" key="4">
    <source>
        <dbReference type="ARBA" id="ARBA00022833"/>
    </source>
</evidence>
<dbReference type="PANTHER" id="PTHR10876:SF0">
    <property type="entry name" value="ZINC FINGER PROTEIN ZPR1"/>
    <property type="match status" value="1"/>
</dbReference>
<dbReference type="PANTHER" id="PTHR10876">
    <property type="entry name" value="ZINC FINGER PROTEIN ZPR1"/>
    <property type="match status" value="1"/>
</dbReference>
<dbReference type="InterPro" id="IPR042452">
    <property type="entry name" value="ZPR1_Znf1/2"/>
</dbReference>
<organism evidence="6 7">
    <name type="scientific">Ambrosia artemisiifolia</name>
    <name type="common">Common ragweed</name>
    <dbReference type="NCBI Taxonomy" id="4212"/>
    <lineage>
        <taxon>Eukaryota</taxon>
        <taxon>Viridiplantae</taxon>
        <taxon>Streptophyta</taxon>
        <taxon>Embryophyta</taxon>
        <taxon>Tracheophyta</taxon>
        <taxon>Spermatophyta</taxon>
        <taxon>Magnoliopsida</taxon>
        <taxon>eudicotyledons</taxon>
        <taxon>Gunneridae</taxon>
        <taxon>Pentapetalae</taxon>
        <taxon>asterids</taxon>
        <taxon>campanulids</taxon>
        <taxon>Asterales</taxon>
        <taxon>Asteraceae</taxon>
        <taxon>Asteroideae</taxon>
        <taxon>Heliantheae alliance</taxon>
        <taxon>Heliantheae</taxon>
        <taxon>Ambrosia</taxon>
    </lineage>
</organism>
<evidence type="ECO:0000313" key="7">
    <source>
        <dbReference type="Proteomes" id="UP001206925"/>
    </source>
</evidence>
<dbReference type="FunFam" id="2.60.120.1040:FF:000001">
    <property type="entry name" value="Zinc finger protein ZPR1"/>
    <property type="match status" value="1"/>
</dbReference>
<dbReference type="GO" id="GO:0008270">
    <property type="term" value="F:zinc ion binding"/>
    <property type="evidence" value="ECO:0007669"/>
    <property type="project" value="UniProtKB-KW"/>
</dbReference>
<dbReference type="InterPro" id="IPR040141">
    <property type="entry name" value="ZPR1"/>
</dbReference>
<sequence>MRKEILLSAFDCPHCNERNNEVQFAGEIQPRGSRYCVEFPSGDQKMLNRQVVKSETATIKIPQLDFEIPPEAQRGSLSTVEGILLRASDELQALQEERKKVDPQTAEAIDQFIVKLKACATGSSSFTFILDDPAGNSFVENPHVVVGLGGMIIVLSFVCGKMEAVKWAGLTCCGNWFAPSLDPSLSIEFYERTREQDASLGYAFDPAQPSEASVEPHGSVGAVAGRRAIAQGSSPEFAEALFRYTAPEEVMTFPSTCGACAVSCETRMFLTKIPYFQEVIVMASTCDACGYRNSELKAGGAIPAKGKKVSVSVKNIRDLSRDVIKSDTASVIIPEIELELTSGTLGGVVTTVEGLITKISEALERVHGFTFGDSLEEGRKNKWLDFRARLTKLLSLEEPWTLIMDDALANSFIAPSCDDIKDDYQLTIEEYERSWEQNEELGLNDMDTSAADVFYNSVDSTSG</sequence>
<accession>A0AAD5CS96</accession>
<evidence type="ECO:0000313" key="6">
    <source>
        <dbReference type="EMBL" id="KAI7745685.1"/>
    </source>
</evidence>
<evidence type="ECO:0000256" key="1">
    <source>
        <dbReference type="ARBA" id="ARBA00008354"/>
    </source>
</evidence>
<dbReference type="Pfam" id="PF03367">
    <property type="entry name" value="Zn_ribbon_ZPR1"/>
    <property type="match status" value="2"/>
</dbReference>
<dbReference type="AlphaFoldDB" id="A0AAD5CS96"/>
<gene>
    <name evidence="6" type="ORF">M8C21_011027</name>
</gene>
<evidence type="ECO:0000256" key="2">
    <source>
        <dbReference type="ARBA" id="ARBA00022723"/>
    </source>
</evidence>
<dbReference type="GO" id="GO:0005634">
    <property type="term" value="C:nucleus"/>
    <property type="evidence" value="ECO:0007669"/>
    <property type="project" value="TreeGrafter"/>
</dbReference>
<dbReference type="InterPro" id="IPR056180">
    <property type="entry name" value="ZPR1_jr_dom"/>
</dbReference>
<name>A0AAD5CS96_AMBAR</name>
<keyword evidence="3" id="KW-0863">Zinc-finger</keyword>
<proteinExistence type="inferred from homology"/>
<feature type="domain" description="Zinc finger ZPR1-type" evidence="5">
    <location>
        <begin position="1"/>
        <end position="141"/>
    </location>
</feature>
<comment type="caution">
    <text evidence="6">The sequence shown here is derived from an EMBL/GenBank/DDBJ whole genome shotgun (WGS) entry which is preliminary data.</text>
</comment>
<reference evidence="6" key="1">
    <citation type="submission" date="2022-06" db="EMBL/GenBank/DDBJ databases">
        <title>Uncovering the hologenomic basis of an extraordinary plant invasion.</title>
        <authorList>
            <person name="Bieker V.C."/>
            <person name="Martin M.D."/>
            <person name="Gilbert T."/>
            <person name="Hodgins K."/>
            <person name="Battlay P."/>
            <person name="Petersen B."/>
            <person name="Wilson J."/>
        </authorList>
    </citation>
    <scope>NUCLEOTIDE SEQUENCE</scope>
    <source>
        <strain evidence="6">AA19_3_7</strain>
        <tissue evidence="6">Leaf</tissue>
    </source>
</reference>
<dbReference type="InterPro" id="IPR042451">
    <property type="entry name" value="ZPR1_A/B_dom"/>
</dbReference>
<dbReference type="Gene3D" id="2.60.120.1040">
    <property type="entry name" value="ZPR1, A/B domain"/>
    <property type="match status" value="2"/>
</dbReference>
<keyword evidence="2" id="KW-0479">Metal-binding</keyword>
<dbReference type="SMART" id="SM00709">
    <property type="entry name" value="Zpr1"/>
    <property type="match status" value="2"/>
</dbReference>
<feature type="domain" description="Zinc finger ZPR1-type" evidence="5">
    <location>
        <begin position="255"/>
        <end position="415"/>
    </location>
</feature>
<keyword evidence="7" id="KW-1185">Reference proteome</keyword>
<evidence type="ECO:0000256" key="3">
    <source>
        <dbReference type="ARBA" id="ARBA00022771"/>
    </source>
</evidence>
<dbReference type="Proteomes" id="UP001206925">
    <property type="component" value="Unassembled WGS sequence"/>
</dbReference>
<keyword evidence="4" id="KW-0862">Zinc</keyword>
<dbReference type="EMBL" id="JAMZMK010007159">
    <property type="protein sequence ID" value="KAI7745685.1"/>
    <property type="molecule type" value="Genomic_DNA"/>
</dbReference>